<reference evidence="2 3" key="1">
    <citation type="submission" date="2016-01" db="EMBL/GenBank/DDBJ databases">
        <title>Genome Sequences of Twelve Sporeforming Bacillus Species Isolated from Foods.</title>
        <authorList>
            <person name="Berendsen E.M."/>
            <person name="Wells-Bennik M.H."/>
            <person name="Krawcyk A.O."/>
            <person name="De Jong A."/>
            <person name="Holsappel S."/>
            <person name="Eijlander R.T."/>
            <person name="Kuipers O.P."/>
        </authorList>
    </citation>
    <scope>NUCLEOTIDE SEQUENCE [LARGE SCALE GENOMIC DNA]</scope>
    <source>
        <strain evidence="2 3">B4098</strain>
    </source>
</reference>
<comment type="caution">
    <text evidence="2">The sequence shown here is derived from an EMBL/GenBank/DDBJ whole genome shotgun (WGS) entry which is preliminary data.</text>
</comment>
<dbReference type="Proteomes" id="UP000075288">
    <property type="component" value="Unassembled WGS sequence"/>
</dbReference>
<name>A0A150JR97_HEYCO</name>
<evidence type="ECO:0000256" key="1">
    <source>
        <dbReference type="SAM" id="MobiDB-lite"/>
    </source>
</evidence>
<evidence type="ECO:0000313" key="2">
    <source>
        <dbReference type="EMBL" id="KYC59752.1"/>
    </source>
</evidence>
<dbReference type="AlphaFoldDB" id="A0A150JR97"/>
<proteinExistence type="predicted"/>
<sequence length="41" mass="4570">MSRRETAFGWHKPGMTDTRPGAKMPAGGFVRAALPGRKKWQ</sequence>
<organism evidence="2 3">
    <name type="scientific">Heyndrickxia coagulans</name>
    <name type="common">Weizmannia coagulans</name>
    <dbReference type="NCBI Taxonomy" id="1398"/>
    <lineage>
        <taxon>Bacteria</taxon>
        <taxon>Bacillati</taxon>
        <taxon>Bacillota</taxon>
        <taxon>Bacilli</taxon>
        <taxon>Bacillales</taxon>
        <taxon>Bacillaceae</taxon>
        <taxon>Heyndrickxia</taxon>
    </lineage>
</organism>
<evidence type="ECO:0000313" key="3">
    <source>
        <dbReference type="Proteomes" id="UP000075288"/>
    </source>
</evidence>
<feature type="region of interest" description="Disordered" evidence="1">
    <location>
        <begin position="1"/>
        <end position="27"/>
    </location>
</feature>
<accession>A0A150JR97</accession>
<gene>
    <name evidence="2" type="ORF">B4098_0126</name>
</gene>
<dbReference type="EMBL" id="LQYG01000107">
    <property type="protein sequence ID" value="KYC59752.1"/>
    <property type="molecule type" value="Genomic_DNA"/>
</dbReference>
<protein>
    <submittedName>
        <fullName evidence="2">Uncharacterized protein</fullName>
    </submittedName>
</protein>